<feature type="transmembrane region" description="Helical" evidence="2">
    <location>
        <begin position="470"/>
        <end position="487"/>
    </location>
</feature>
<comment type="caution">
    <text evidence="3">The sequence shown here is derived from an EMBL/GenBank/DDBJ whole genome shotgun (WGS) entry which is preliminary data.</text>
</comment>
<feature type="region of interest" description="Disordered" evidence="1">
    <location>
        <begin position="331"/>
        <end position="350"/>
    </location>
</feature>
<evidence type="ECO:0000313" key="3">
    <source>
        <dbReference type="EMBL" id="MCZ0863856.1"/>
    </source>
</evidence>
<keyword evidence="4" id="KW-1185">Reference proteome</keyword>
<keyword evidence="2" id="KW-1133">Transmembrane helix</keyword>
<evidence type="ECO:0000313" key="4">
    <source>
        <dbReference type="Proteomes" id="UP001069090"/>
    </source>
</evidence>
<organism evidence="3 4">
    <name type="scientific">Dasania phycosphaerae</name>
    <dbReference type="NCBI Taxonomy" id="2950436"/>
    <lineage>
        <taxon>Bacteria</taxon>
        <taxon>Pseudomonadati</taxon>
        <taxon>Pseudomonadota</taxon>
        <taxon>Gammaproteobacteria</taxon>
        <taxon>Cellvibrionales</taxon>
        <taxon>Spongiibacteraceae</taxon>
        <taxon>Dasania</taxon>
    </lineage>
</organism>
<dbReference type="AlphaFoldDB" id="A0A9J6RHW4"/>
<name>A0A9J6RHW4_9GAMM</name>
<feature type="transmembrane region" description="Helical" evidence="2">
    <location>
        <begin position="247"/>
        <end position="271"/>
    </location>
</feature>
<keyword evidence="2" id="KW-0812">Transmembrane</keyword>
<proteinExistence type="predicted"/>
<feature type="transmembrane region" description="Helical" evidence="2">
    <location>
        <begin position="211"/>
        <end position="235"/>
    </location>
</feature>
<sequence>MKKIAILSARKIHQNLAWLALAALLLFLLSALSHPLMVWTGPQPQQFMPPSMILKGEELPRIQQLLAGNDLHARIYKAVPSPHGPMLQITHDEKSPRQYLPLNPQHGLSPPQLQDYDRSQAIWLARYYSGEQGPIKAVHFINEFNHHYPWVNRLLPVYQVEFERSDNLTVYVHTETNALAAINNQWKTNLQSLFQMLHTWSWLDGYPLLRVLIISLLLASLLSMAAAGLVMMLFIKRKKFNSLAQQYHRAIAGWLMLPFLALCLSALYHLWQAEYGEQNSGMRLSQAINIKQLDPKQSLSTAAVTGKALNGLSIIEHQGTIFYRASLARNHDSDNHQPHQHSSKRQQNFDGNNKEQGAILIAANNSEHAISEAQIVNQKALQYLGLAANTETKLQLVKHFGNGYDFRNKRLPVWRVDINNAQADSVFIDPATGILVEHLQHSQKLERLSFSLLHKWNFLVPWVGREGRDAIIVIFLLTFAGFAYMGLRLKLPAAKAG</sequence>
<evidence type="ECO:0000256" key="1">
    <source>
        <dbReference type="SAM" id="MobiDB-lite"/>
    </source>
</evidence>
<evidence type="ECO:0000256" key="2">
    <source>
        <dbReference type="SAM" id="Phobius"/>
    </source>
</evidence>
<dbReference type="Proteomes" id="UP001069090">
    <property type="component" value="Unassembled WGS sequence"/>
</dbReference>
<protein>
    <submittedName>
        <fullName evidence="3">PepSY domain-containing protein</fullName>
    </submittedName>
</protein>
<accession>A0A9J6RHW4</accession>
<gene>
    <name evidence="3" type="ORF">O0V09_01510</name>
</gene>
<dbReference type="EMBL" id="JAPTGG010000001">
    <property type="protein sequence ID" value="MCZ0863856.1"/>
    <property type="molecule type" value="Genomic_DNA"/>
</dbReference>
<keyword evidence="2" id="KW-0472">Membrane</keyword>
<dbReference type="RefSeq" id="WP_258330004.1">
    <property type="nucleotide sequence ID" value="NZ_JAPTGG010000001.1"/>
</dbReference>
<reference evidence="3 4" key="1">
    <citation type="submission" date="2022-12" db="EMBL/GenBank/DDBJ databases">
        <title>Dasania phycosphaerae sp. nov., isolated from particulate material of the south coast of Korea.</title>
        <authorList>
            <person name="Jiang Y."/>
        </authorList>
    </citation>
    <scope>NUCLEOTIDE SEQUENCE [LARGE SCALE GENOMIC DNA]</scope>
    <source>
        <strain evidence="3 4">GY-19</strain>
    </source>
</reference>